<evidence type="ECO:0008006" key="4">
    <source>
        <dbReference type="Google" id="ProtNLM"/>
    </source>
</evidence>
<dbReference type="EMBL" id="BPLR01009956">
    <property type="protein sequence ID" value="GIY35757.1"/>
    <property type="molecule type" value="Genomic_DNA"/>
</dbReference>
<evidence type="ECO:0000313" key="2">
    <source>
        <dbReference type="EMBL" id="GIY35757.1"/>
    </source>
</evidence>
<dbReference type="AlphaFoldDB" id="A0AAV4ST64"/>
<feature type="compositionally biased region" description="Polar residues" evidence="1">
    <location>
        <begin position="13"/>
        <end position="23"/>
    </location>
</feature>
<dbReference type="Proteomes" id="UP001054945">
    <property type="component" value="Unassembled WGS sequence"/>
</dbReference>
<comment type="caution">
    <text evidence="2">The sequence shown here is derived from an EMBL/GenBank/DDBJ whole genome shotgun (WGS) entry which is preliminary data.</text>
</comment>
<evidence type="ECO:0000256" key="1">
    <source>
        <dbReference type="SAM" id="MobiDB-lite"/>
    </source>
</evidence>
<protein>
    <recommendedName>
        <fullName evidence="4">Ycf15</fullName>
    </recommendedName>
</protein>
<keyword evidence="3" id="KW-1185">Reference proteome</keyword>
<sequence>MKRLFRGRGWSTGDWQEQNQHPNEGNRSDRKLESSLFQPHHPLYQLSHLLFLLALRIQELIEPFSRSTLRHKSPFRPSLHLPSSPPDEKERKRKIIGTKRNKKKKKKKMHKRINPQTRVAMQWYNTKDPHCARFISSKSELVVSEVPCMILGD</sequence>
<gene>
    <name evidence="2" type="ORF">CEXT_295391</name>
</gene>
<accession>A0AAV4ST64</accession>
<reference evidence="2 3" key="1">
    <citation type="submission" date="2021-06" db="EMBL/GenBank/DDBJ databases">
        <title>Caerostris extrusa draft genome.</title>
        <authorList>
            <person name="Kono N."/>
            <person name="Arakawa K."/>
        </authorList>
    </citation>
    <scope>NUCLEOTIDE SEQUENCE [LARGE SCALE GENOMIC DNA]</scope>
</reference>
<organism evidence="2 3">
    <name type="scientific">Caerostris extrusa</name>
    <name type="common">Bark spider</name>
    <name type="synonym">Caerostris bankana</name>
    <dbReference type="NCBI Taxonomy" id="172846"/>
    <lineage>
        <taxon>Eukaryota</taxon>
        <taxon>Metazoa</taxon>
        <taxon>Ecdysozoa</taxon>
        <taxon>Arthropoda</taxon>
        <taxon>Chelicerata</taxon>
        <taxon>Arachnida</taxon>
        <taxon>Araneae</taxon>
        <taxon>Araneomorphae</taxon>
        <taxon>Entelegynae</taxon>
        <taxon>Araneoidea</taxon>
        <taxon>Araneidae</taxon>
        <taxon>Caerostris</taxon>
    </lineage>
</organism>
<feature type="region of interest" description="Disordered" evidence="1">
    <location>
        <begin position="70"/>
        <end position="112"/>
    </location>
</feature>
<evidence type="ECO:0000313" key="3">
    <source>
        <dbReference type="Proteomes" id="UP001054945"/>
    </source>
</evidence>
<proteinExistence type="predicted"/>
<feature type="compositionally biased region" description="Basic residues" evidence="1">
    <location>
        <begin position="91"/>
        <end position="112"/>
    </location>
</feature>
<feature type="region of interest" description="Disordered" evidence="1">
    <location>
        <begin position="1"/>
        <end position="30"/>
    </location>
</feature>
<name>A0AAV4ST64_CAEEX</name>